<dbReference type="PANTHER" id="PTHR45614:SF69">
    <property type="entry name" value="CHROMOSOME UNDETERMINED SCAFFOLD_38, WHOLE GENOME SHOTGUN SEQUENCE"/>
    <property type="match status" value="1"/>
</dbReference>
<gene>
    <name evidence="3" type="ORF">TVAG_506290</name>
</gene>
<dbReference type="CDD" id="cd00167">
    <property type="entry name" value="SANT"/>
    <property type="match status" value="2"/>
</dbReference>
<dbReference type="PROSITE" id="PS50090">
    <property type="entry name" value="MYB_LIKE"/>
    <property type="match status" value="2"/>
</dbReference>
<sequence length="238" mass="27152">MDAGFGNSQKTVLHRQVFTSYEDARLKLLVQQYGEKNWNLISCMMPCRTPRQCRERYKGHLSPEILNLPWTPQEDRLLIEKYTVLGRKWSKIAKFFVGRSDSNIKNRWQILLQSNKQVQEICEQQNSANDDAFSIDTDSADNANERTAETSMVSNQNQDVSNTQSGKSIIVAQFSTPNEKPDEAESIHPLSINLQLIQGIWNSPTAEALRLNTDSLLADQDSHNSIVSKYKNYGGKIW</sequence>
<dbReference type="Proteomes" id="UP000001542">
    <property type="component" value="Unassembled WGS sequence"/>
</dbReference>
<dbReference type="SMART" id="SM00717">
    <property type="entry name" value="SANT"/>
    <property type="match status" value="2"/>
</dbReference>
<dbReference type="GO" id="GO:0005634">
    <property type="term" value="C:nucleus"/>
    <property type="evidence" value="ECO:0000318"/>
    <property type="project" value="GO_Central"/>
</dbReference>
<protein>
    <submittedName>
        <fullName evidence="3">Myb-like DNA-binding domain containing protein</fullName>
    </submittedName>
</protein>
<dbReference type="GO" id="GO:0000981">
    <property type="term" value="F:DNA-binding transcription factor activity, RNA polymerase II-specific"/>
    <property type="evidence" value="ECO:0000318"/>
    <property type="project" value="GO_Central"/>
</dbReference>
<keyword evidence="3" id="KW-0238">DNA-binding</keyword>
<dbReference type="InterPro" id="IPR001005">
    <property type="entry name" value="SANT/Myb"/>
</dbReference>
<dbReference type="Gene3D" id="1.10.10.60">
    <property type="entry name" value="Homeodomain-like"/>
    <property type="match status" value="2"/>
</dbReference>
<dbReference type="GO" id="GO:0006355">
    <property type="term" value="P:regulation of DNA-templated transcription"/>
    <property type="evidence" value="ECO:0000318"/>
    <property type="project" value="GO_Central"/>
</dbReference>
<dbReference type="eggNOG" id="KOG0048">
    <property type="taxonomic scope" value="Eukaryota"/>
</dbReference>
<dbReference type="InterPro" id="IPR050560">
    <property type="entry name" value="MYB_TF"/>
</dbReference>
<dbReference type="AlphaFoldDB" id="A2GJ91"/>
<organism evidence="3 4">
    <name type="scientific">Trichomonas vaginalis (strain ATCC PRA-98 / G3)</name>
    <dbReference type="NCBI Taxonomy" id="412133"/>
    <lineage>
        <taxon>Eukaryota</taxon>
        <taxon>Metamonada</taxon>
        <taxon>Parabasalia</taxon>
        <taxon>Trichomonadida</taxon>
        <taxon>Trichomonadidae</taxon>
        <taxon>Trichomonas</taxon>
    </lineage>
</organism>
<dbReference type="VEuPathDB" id="TrichDB:TVAG_506290"/>
<evidence type="ECO:0000259" key="2">
    <source>
        <dbReference type="PROSITE" id="PS51294"/>
    </source>
</evidence>
<name>A2GJ91_TRIV3</name>
<feature type="domain" description="Myb-like" evidence="1">
    <location>
        <begin position="62"/>
        <end position="112"/>
    </location>
</feature>
<dbReference type="VEuPathDB" id="TrichDB:TVAGG3_0074040"/>
<reference evidence="3" key="2">
    <citation type="journal article" date="2007" name="Science">
        <title>Draft genome sequence of the sexually transmitted pathogen Trichomonas vaginalis.</title>
        <authorList>
            <person name="Carlton J.M."/>
            <person name="Hirt R.P."/>
            <person name="Silva J.C."/>
            <person name="Delcher A.L."/>
            <person name="Schatz M."/>
            <person name="Zhao Q."/>
            <person name="Wortman J.R."/>
            <person name="Bidwell S.L."/>
            <person name="Alsmark U.C.M."/>
            <person name="Besteiro S."/>
            <person name="Sicheritz-Ponten T."/>
            <person name="Noel C.J."/>
            <person name="Dacks J.B."/>
            <person name="Foster P.G."/>
            <person name="Simillion C."/>
            <person name="Van de Peer Y."/>
            <person name="Miranda-Saavedra D."/>
            <person name="Barton G.J."/>
            <person name="Westrop G.D."/>
            <person name="Mueller S."/>
            <person name="Dessi D."/>
            <person name="Fiori P.L."/>
            <person name="Ren Q."/>
            <person name="Paulsen I."/>
            <person name="Zhang H."/>
            <person name="Bastida-Corcuera F.D."/>
            <person name="Simoes-Barbosa A."/>
            <person name="Brown M.T."/>
            <person name="Hayes R.D."/>
            <person name="Mukherjee M."/>
            <person name="Okumura C.Y."/>
            <person name="Schneider R."/>
            <person name="Smith A.J."/>
            <person name="Vanacova S."/>
            <person name="Villalvazo M."/>
            <person name="Haas B.J."/>
            <person name="Pertea M."/>
            <person name="Feldblyum T.V."/>
            <person name="Utterback T.R."/>
            <person name="Shu C.L."/>
            <person name="Osoegawa K."/>
            <person name="de Jong P.J."/>
            <person name="Hrdy I."/>
            <person name="Horvathova L."/>
            <person name="Zubacova Z."/>
            <person name="Dolezal P."/>
            <person name="Malik S.B."/>
            <person name="Logsdon J.M. Jr."/>
            <person name="Henze K."/>
            <person name="Gupta A."/>
            <person name="Wang C.C."/>
            <person name="Dunne R.L."/>
            <person name="Upcroft J.A."/>
            <person name="Upcroft P."/>
            <person name="White O."/>
            <person name="Salzberg S.L."/>
            <person name="Tang P."/>
            <person name="Chiu C.-H."/>
            <person name="Lee Y.-S."/>
            <person name="Embley T.M."/>
            <person name="Coombs G.H."/>
            <person name="Mottram J.C."/>
            <person name="Tachezy J."/>
            <person name="Fraser-Liggett C.M."/>
            <person name="Johnson P.J."/>
        </authorList>
    </citation>
    <scope>NUCLEOTIDE SEQUENCE [LARGE SCALE GENOMIC DNA]</scope>
    <source>
        <strain evidence="3">G3</strain>
    </source>
</reference>
<accession>A2GJ91</accession>
<dbReference type="SMR" id="A2GJ91"/>
<evidence type="ECO:0000259" key="1">
    <source>
        <dbReference type="PROSITE" id="PS50090"/>
    </source>
</evidence>
<proteinExistence type="predicted"/>
<feature type="domain" description="Myb-like" evidence="1">
    <location>
        <begin position="10"/>
        <end position="61"/>
    </location>
</feature>
<reference evidence="3" key="1">
    <citation type="submission" date="2006-10" db="EMBL/GenBank/DDBJ databases">
        <authorList>
            <person name="Amadeo P."/>
            <person name="Zhao Q."/>
            <person name="Wortman J."/>
            <person name="Fraser-Liggett C."/>
            <person name="Carlton J."/>
        </authorList>
    </citation>
    <scope>NUCLEOTIDE SEQUENCE</scope>
    <source>
        <strain evidence="3">G3</strain>
    </source>
</reference>
<evidence type="ECO:0000313" key="3">
    <source>
        <dbReference type="EMBL" id="EAX82776.1"/>
    </source>
</evidence>
<keyword evidence="4" id="KW-1185">Reference proteome</keyword>
<dbReference type="OrthoDB" id="2143914at2759"/>
<dbReference type="RefSeq" id="XP_001295706.1">
    <property type="nucleotide sequence ID" value="XM_001295705.1"/>
</dbReference>
<dbReference type="KEGG" id="tva:4740407"/>
<feature type="domain" description="HTH myb-type" evidence="2">
    <location>
        <begin position="62"/>
        <end position="116"/>
    </location>
</feature>
<dbReference type="SUPFAM" id="SSF46689">
    <property type="entry name" value="Homeodomain-like"/>
    <property type="match status" value="1"/>
</dbReference>
<dbReference type="InterPro" id="IPR017930">
    <property type="entry name" value="Myb_dom"/>
</dbReference>
<dbReference type="STRING" id="5722.A2GJ91"/>
<dbReference type="EMBL" id="DS116408">
    <property type="protein sequence ID" value="EAX82776.1"/>
    <property type="molecule type" value="Genomic_DNA"/>
</dbReference>
<dbReference type="PROSITE" id="PS51294">
    <property type="entry name" value="HTH_MYB"/>
    <property type="match status" value="2"/>
</dbReference>
<feature type="domain" description="HTH myb-type" evidence="2">
    <location>
        <begin position="10"/>
        <end position="61"/>
    </location>
</feature>
<dbReference type="GO" id="GO:0000978">
    <property type="term" value="F:RNA polymerase II cis-regulatory region sequence-specific DNA binding"/>
    <property type="evidence" value="ECO:0000318"/>
    <property type="project" value="GO_Central"/>
</dbReference>
<evidence type="ECO:0000313" key="4">
    <source>
        <dbReference type="Proteomes" id="UP000001542"/>
    </source>
</evidence>
<dbReference type="PANTHER" id="PTHR45614">
    <property type="entry name" value="MYB PROTEIN-RELATED"/>
    <property type="match status" value="1"/>
</dbReference>
<dbReference type="InterPro" id="IPR009057">
    <property type="entry name" value="Homeodomain-like_sf"/>
</dbReference>
<dbReference type="Pfam" id="PF00249">
    <property type="entry name" value="Myb_DNA-binding"/>
    <property type="match status" value="2"/>
</dbReference>
<dbReference type="InParanoid" id="A2GJ91"/>